<dbReference type="EMBL" id="CP101114">
    <property type="protein sequence ID" value="UTO28247.1"/>
    <property type="molecule type" value="Genomic_DNA"/>
</dbReference>
<dbReference type="RefSeq" id="WP_254770157.1">
    <property type="nucleotide sequence ID" value="NZ_CP101114.1"/>
</dbReference>
<name>A0ABY5ES84_9HYPH</name>
<proteinExistence type="predicted"/>
<evidence type="ECO:0000313" key="1">
    <source>
        <dbReference type="EMBL" id="UTO28247.1"/>
    </source>
</evidence>
<dbReference type="Proteomes" id="UP001059475">
    <property type="component" value="Chromosome"/>
</dbReference>
<protein>
    <submittedName>
        <fullName evidence="1">Uncharacterized protein</fullName>
    </submittedName>
</protein>
<keyword evidence="2" id="KW-1185">Reference proteome</keyword>
<accession>A0ABY5ES84</accession>
<reference evidence="1" key="1">
    <citation type="submission" date="2022-07" db="EMBL/GenBank/DDBJ databases">
        <title>First report of Bartonella spp. in marsupials in Brazil, with a description of Bartonella harrusi sp. nov. and new proposal for taxonomic reclassification of species of the genus Bartonella.</title>
        <authorList>
            <person name="Amaral R.B."/>
        </authorList>
    </citation>
    <scope>NUCLEOTIDE SEQUENCE</scope>
    <source>
        <strain evidence="1">117A</strain>
    </source>
</reference>
<evidence type="ECO:0000313" key="2">
    <source>
        <dbReference type="Proteomes" id="UP001059475"/>
    </source>
</evidence>
<sequence>MYDTFEKELTDEHCKKVWDLLENFSYHKEYYVKTVRLMENNEIILEKFIDSRINKERIAPTVLLLHWWLYVVDDTIIDLTRQ</sequence>
<organism evidence="1 2">
    <name type="scientific">Bartonella harrusi</name>
    <dbReference type="NCBI Taxonomy" id="2961895"/>
    <lineage>
        <taxon>Bacteria</taxon>
        <taxon>Pseudomonadati</taxon>
        <taxon>Pseudomonadota</taxon>
        <taxon>Alphaproteobacteria</taxon>
        <taxon>Hyphomicrobiales</taxon>
        <taxon>Bartonellaceae</taxon>
        <taxon>Bartonella</taxon>
    </lineage>
</organism>
<gene>
    <name evidence="1" type="ORF">NMK50_08885</name>
</gene>